<accession>A0ABR0BB88</accession>
<evidence type="ECO:0000259" key="2">
    <source>
        <dbReference type="Pfam" id="PF16206"/>
    </source>
</evidence>
<reference evidence="3 4" key="1">
    <citation type="journal article" date="2023" name="Nucleic Acids Res.">
        <title>The hologenome of Daphnia magna reveals possible DNA methylation and microbiome-mediated evolution of the host genome.</title>
        <authorList>
            <person name="Chaturvedi A."/>
            <person name="Li X."/>
            <person name="Dhandapani V."/>
            <person name="Marshall H."/>
            <person name="Kissane S."/>
            <person name="Cuenca-Cambronero M."/>
            <person name="Asole G."/>
            <person name="Calvet F."/>
            <person name="Ruiz-Romero M."/>
            <person name="Marangio P."/>
            <person name="Guigo R."/>
            <person name="Rago D."/>
            <person name="Mirbahai L."/>
            <person name="Eastwood N."/>
            <person name="Colbourne J.K."/>
            <person name="Zhou J."/>
            <person name="Mallon E."/>
            <person name="Orsini L."/>
        </authorList>
    </citation>
    <scope>NUCLEOTIDE SEQUENCE [LARGE SCALE GENOMIC DNA]</scope>
    <source>
        <strain evidence="3">LRV0_1</strain>
    </source>
</reference>
<dbReference type="Pfam" id="PF16206">
    <property type="entry name" value="Mon2_C"/>
    <property type="match status" value="1"/>
</dbReference>
<gene>
    <name evidence="3" type="ORF">OUZ56_033636</name>
</gene>
<evidence type="ECO:0000256" key="1">
    <source>
        <dbReference type="SAM" id="SignalP"/>
    </source>
</evidence>
<keyword evidence="4" id="KW-1185">Reference proteome</keyword>
<sequence length="136" mass="14843">MAVACGHLVMWALPWCTPCVRSMSVQICHLLSPLFAVSKLLATGLVNLNRVEVLWRPVTNPLLGKIPLFLNIIGAINNSQGENSVRSVFQCLQLVVRDYLPVLPWNCLPSAVETTGKFGSQTQDLNVSLTAIGLMV</sequence>
<feature type="chain" id="PRO_5047167074" description="Mon2 C-terminal domain-containing protein" evidence="1">
    <location>
        <begin position="23"/>
        <end position="136"/>
    </location>
</feature>
<keyword evidence="1" id="KW-0732">Signal</keyword>
<dbReference type="EMBL" id="JAOYFB010000057">
    <property type="protein sequence ID" value="KAK4045735.1"/>
    <property type="molecule type" value="Genomic_DNA"/>
</dbReference>
<feature type="domain" description="Mon2 C-terminal" evidence="2">
    <location>
        <begin position="98"/>
        <end position="135"/>
    </location>
</feature>
<organism evidence="3 4">
    <name type="scientific">Daphnia magna</name>
    <dbReference type="NCBI Taxonomy" id="35525"/>
    <lineage>
        <taxon>Eukaryota</taxon>
        <taxon>Metazoa</taxon>
        <taxon>Ecdysozoa</taxon>
        <taxon>Arthropoda</taxon>
        <taxon>Crustacea</taxon>
        <taxon>Branchiopoda</taxon>
        <taxon>Diplostraca</taxon>
        <taxon>Cladocera</taxon>
        <taxon>Anomopoda</taxon>
        <taxon>Daphniidae</taxon>
        <taxon>Daphnia</taxon>
    </lineage>
</organism>
<comment type="caution">
    <text evidence="3">The sequence shown here is derived from an EMBL/GenBank/DDBJ whole genome shotgun (WGS) entry which is preliminary data.</text>
</comment>
<dbReference type="Proteomes" id="UP001234178">
    <property type="component" value="Unassembled WGS sequence"/>
</dbReference>
<feature type="signal peptide" evidence="1">
    <location>
        <begin position="1"/>
        <end position="22"/>
    </location>
</feature>
<name>A0ABR0BB88_9CRUS</name>
<protein>
    <recommendedName>
        <fullName evidence="2">Mon2 C-terminal domain-containing protein</fullName>
    </recommendedName>
</protein>
<evidence type="ECO:0000313" key="4">
    <source>
        <dbReference type="Proteomes" id="UP001234178"/>
    </source>
</evidence>
<evidence type="ECO:0000313" key="3">
    <source>
        <dbReference type="EMBL" id="KAK4045735.1"/>
    </source>
</evidence>
<dbReference type="InterPro" id="IPR032817">
    <property type="entry name" value="Mon2_C"/>
</dbReference>
<proteinExistence type="predicted"/>